<feature type="region of interest" description="Disordered" evidence="1">
    <location>
        <begin position="109"/>
        <end position="143"/>
    </location>
</feature>
<name>A0A6J5R2H7_9CAUD</name>
<proteinExistence type="predicted"/>
<evidence type="ECO:0000313" key="2">
    <source>
        <dbReference type="EMBL" id="CAB4180219.1"/>
    </source>
</evidence>
<gene>
    <name evidence="2" type="ORF">UFOVP1046_18</name>
    <name evidence="3" type="ORF">UFOVP1214_7</name>
</gene>
<organism evidence="3">
    <name type="scientific">uncultured Caudovirales phage</name>
    <dbReference type="NCBI Taxonomy" id="2100421"/>
    <lineage>
        <taxon>Viruses</taxon>
        <taxon>Duplodnaviria</taxon>
        <taxon>Heunggongvirae</taxon>
        <taxon>Uroviricota</taxon>
        <taxon>Caudoviricetes</taxon>
        <taxon>Peduoviridae</taxon>
        <taxon>Maltschvirus</taxon>
        <taxon>Maltschvirus maltsch</taxon>
    </lineage>
</organism>
<accession>A0A6J5R2H7</accession>
<protein>
    <submittedName>
        <fullName evidence="3">Uncharacterized protein</fullName>
    </submittedName>
</protein>
<evidence type="ECO:0000256" key="1">
    <source>
        <dbReference type="SAM" id="MobiDB-lite"/>
    </source>
</evidence>
<dbReference type="EMBL" id="LR796997">
    <property type="protein sequence ID" value="CAB4180219.1"/>
    <property type="molecule type" value="Genomic_DNA"/>
</dbReference>
<reference evidence="3" key="1">
    <citation type="submission" date="2020-05" db="EMBL/GenBank/DDBJ databases">
        <authorList>
            <person name="Chiriac C."/>
            <person name="Salcher M."/>
            <person name="Ghai R."/>
            <person name="Kavagutti S V."/>
        </authorList>
    </citation>
    <scope>NUCLEOTIDE SEQUENCE</scope>
</reference>
<dbReference type="EMBL" id="LR797162">
    <property type="protein sequence ID" value="CAB4190943.1"/>
    <property type="molecule type" value="Genomic_DNA"/>
</dbReference>
<sequence length="220" mass="23966">MSREDYIEVSERIQRFYEKYPDGSLQGSWEWLDDAHNVIVYRAEAYRTADDIRPGVGYASEPYPGLSNFTRGSEIMNAETSAWGRAIASQGIAVHRGIASAQEVRAAQRGTDVTPVRRSTVTEPDDPWYTGTTTPRVDEGPSAGQMTYAKKEPATDKQLKMIVAKLKGMGMGGPDNILNYVNAVMAENGLEQVAGSEALTKYTASKVIDALMANPAATPP</sequence>
<evidence type="ECO:0000313" key="3">
    <source>
        <dbReference type="EMBL" id="CAB4190943.1"/>
    </source>
</evidence>